<protein>
    <submittedName>
        <fullName evidence="2">Uncharacterized protein</fullName>
    </submittedName>
</protein>
<keyword evidence="1" id="KW-0472">Membrane</keyword>
<sequence>MSSSTRVVFSSLVDVFGRPDFGSSPRLVRPSPNQRDIPDSTDFYRLVLIYIFSAMVSYQPFLLLVSVLMASSVAGEDSVSVLLFAPYKPGFPMIARCYFDDAVSQIETLKSLKLERSTTAQPSNYQSVGTVTPDGEINELGDQVSVVGIIDPGHEAFVSATFPDGNAYCFNYKCTATGLTSQGQSMSVEHTVSDPCVPRH</sequence>
<evidence type="ECO:0000256" key="1">
    <source>
        <dbReference type="SAM" id="Phobius"/>
    </source>
</evidence>
<dbReference type="AlphaFoldDB" id="A0AAV4C9L7"/>
<reference evidence="2 3" key="1">
    <citation type="journal article" date="2021" name="Elife">
        <title>Chloroplast acquisition without the gene transfer in kleptoplastic sea slugs, Plakobranchus ocellatus.</title>
        <authorList>
            <person name="Maeda T."/>
            <person name="Takahashi S."/>
            <person name="Yoshida T."/>
            <person name="Shimamura S."/>
            <person name="Takaki Y."/>
            <person name="Nagai Y."/>
            <person name="Toyoda A."/>
            <person name="Suzuki Y."/>
            <person name="Arimoto A."/>
            <person name="Ishii H."/>
            <person name="Satoh N."/>
            <person name="Nishiyama T."/>
            <person name="Hasebe M."/>
            <person name="Maruyama T."/>
            <person name="Minagawa J."/>
            <person name="Obokata J."/>
            <person name="Shigenobu S."/>
        </authorList>
    </citation>
    <scope>NUCLEOTIDE SEQUENCE [LARGE SCALE GENOMIC DNA]</scope>
</reference>
<gene>
    <name evidence="2" type="ORF">PoB_005460000</name>
</gene>
<organism evidence="2 3">
    <name type="scientific">Plakobranchus ocellatus</name>
    <dbReference type="NCBI Taxonomy" id="259542"/>
    <lineage>
        <taxon>Eukaryota</taxon>
        <taxon>Metazoa</taxon>
        <taxon>Spiralia</taxon>
        <taxon>Lophotrochozoa</taxon>
        <taxon>Mollusca</taxon>
        <taxon>Gastropoda</taxon>
        <taxon>Heterobranchia</taxon>
        <taxon>Euthyneura</taxon>
        <taxon>Panpulmonata</taxon>
        <taxon>Sacoglossa</taxon>
        <taxon>Placobranchoidea</taxon>
        <taxon>Plakobranchidae</taxon>
        <taxon>Plakobranchus</taxon>
    </lineage>
</organism>
<feature type="transmembrane region" description="Helical" evidence="1">
    <location>
        <begin position="47"/>
        <end position="70"/>
    </location>
</feature>
<evidence type="ECO:0000313" key="2">
    <source>
        <dbReference type="EMBL" id="GFO28095.1"/>
    </source>
</evidence>
<comment type="caution">
    <text evidence="2">The sequence shown here is derived from an EMBL/GenBank/DDBJ whole genome shotgun (WGS) entry which is preliminary data.</text>
</comment>
<keyword evidence="3" id="KW-1185">Reference proteome</keyword>
<dbReference type="Proteomes" id="UP000735302">
    <property type="component" value="Unassembled WGS sequence"/>
</dbReference>
<accession>A0AAV4C9L7</accession>
<proteinExistence type="predicted"/>
<keyword evidence="1" id="KW-0812">Transmembrane</keyword>
<dbReference type="EMBL" id="BLXT01006003">
    <property type="protein sequence ID" value="GFO28095.1"/>
    <property type="molecule type" value="Genomic_DNA"/>
</dbReference>
<evidence type="ECO:0000313" key="3">
    <source>
        <dbReference type="Proteomes" id="UP000735302"/>
    </source>
</evidence>
<name>A0AAV4C9L7_9GAST</name>
<keyword evidence="1" id="KW-1133">Transmembrane helix</keyword>